<keyword evidence="2" id="KW-0472">Membrane</keyword>
<evidence type="ECO:0000313" key="4">
    <source>
        <dbReference type="Proteomes" id="UP000218209"/>
    </source>
</evidence>
<feature type="region of interest" description="Disordered" evidence="1">
    <location>
        <begin position="370"/>
        <end position="390"/>
    </location>
</feature>
<feature type="region of interest" description="Disordered" evidence="1">
    <location>
        <begin position="419"/>
        <end position="540"/>
    </location>
</feature>
<sequence>MHHGHGHPRNPRVGRGRGRCAPLARRRLWLIPPPVLALVLVLPLLLLLGRRLLLLSQPHRRRRDKGARQLNLILHILLLLLLDPPLPQDAALVQDGQAGGRHAEGDAELEPPPPPVELLEVLQLHNLQLGLVVRHRLVAHKHPVIDEVVVLDAELAQINRLVGDAAGGGARRRRRRRGGAAGSQRRRRHKADGGCPAGAGLCRCQCRCRCRRRCRRRGAHPRPVDRRRHRCRRPTGRWPTARRGGSHGRPRPPADARQEAAARGHVAAEHRRRGGGAEVEDAGAPAAAAAAAAAGRASASGPPAVARTVAPRAPRRASHTRGGRAAPSFKPGGVRKAAIVAARPAAPVKEGGAGGGTRPTNYRTMREVEECGNRGGKQEEEKRTVVPRQGGEHTAHLDVCHVLVFHVFITAPFSHGAPPAVQAHAQRRHRHPGRGKGTDATRAEGVDGPSDGRPRDCPPSGRGAASRCGSHDGAPPRPSAVDGAIGCDGGARRKQLGSLTGGGPHTGPPPPTPPTRGRLWGDRARPAVATRRQRRPATPN</sequence>
<evidence type="ECO:0000256" key="1">
    <source>
        <dbReference type="SAM" id="MobiDB-lite"/>
    </source>
</evidence>
<feature type="compositionally biased region" description="Basic and acidic residues" evidence="1">
    <location>
        <begin position="252"/>
        <end position="269"/>
    </location>
</feature>
<feature type="compositionally biased region" description="Basic residues" evidence="1">
    <location>
        <begin position="313"/>
        <end position="322"/>
    </location>
</feature>
<feature type="region of interest" description="Disordered" evidence="1">
    <location>
        <begin position="166"/>
        <end position="194"/>
    </location>
</feature>
<evidence type="ECO:0000313" key="3">
    <source>
        <dbReference type="EMBL" id="OSX68928.1"/>
    </source>
</evidence>
<dbReference type="Proteomes" id="UP000218209">
    <property type="component" value="Unassembled WGS sequence"/>
</dbReference>
<feature type="compositionally biased region" description="Basic residues" evidence="1">
    <location>
        <begin position="531"/>
        <end position="540"/>
    </location>
</feature>
<feature type="compositionally biased region" description="Basic and acidic residues" evidence="1">
    <location>
        <begin position="436"/>
        <end position="456"/>
    </location>
</feature>
<evidence type="ECO:0000256" key="2">
    <source>
        <dbReference type="SAM" id="Phobius"/>
    </source>
</evidence>
<dbReference type="AlphaFoldDB" id="A0A1X6NK02"/>
<feature type="non-terminal residue" evidence="3">
    <location>
        <position position="540"/>
    </location>
</feature>
<dbReference type="EMBL" id="KV919950">
    <property type="protein sequence ID" value="OSX68928.1"/>
    <property type="molecule type" value="Genomic_DNA"/>
</dbReference>
<feature type="compositionally biased region" description="Basic residues" evidence="1">
    <location>
        <begin position="170"/>
        <end position="190"/>
    </location>
</feature>
<feature type="compositionally biased region" description="Basic residues" evidence="1">
    <location>
        <begin position="425"/>
        <end position="434"/>
    </location>
</feature>
<gene>
    <name evidence="3" type="ORF">BU14_2081s0001</name>
</gene>
<protein>
    <submittedName>
        <fullName evidence="3">Uncharacterized protein</fullName>
    </submittedName>
</protein>
<feature type="region of interest" description="Disordered" evidence="1">
    <location>
        <begin position="217"/>
        <end position="282"/>
    </location>
</feature>
<feature type="transmembrane region" description="Helical" evidence="2">
    <location>
        <begin position="29"/>
        <end position="49"/>
    </location>
</feature>
<accession>A0A1X6NK02</accession>
<reference evidence="3 4" key="1">
    <citation type="submission" date="2017-03" db="EMBL/GenBank/DDBJ databases">
        <title>WGS assembly of Porphyra umbilicalis.</title>
        <authorList>
            <person name="Brawley S.H."/>
            <person name="Blouin N.A."/>
            <person name="Ficko-Blean E."/>
            <person name="Wheeler G.L."/>
            <person name="Lohr M."/>
            <person name="Goodson H.V."/>
            <person name="Jenkins J.W."/>
            <person name="Blaby-Haas C.E."/>
            <person name="Helliwell K.E."/>
            <person name="Chan C."/>
            <person name="Marriage T."/>
            <person name="Bhattacharya D."/>
            <person name="Klein A.S."/>
            <person name="Badis Y."/>
            <person name="Brodie J."/>
            <person name="Cao Y."/>
            <person name="Collen J."/>
            <person name="Dittami S.M."/>
            <person name="Gachon C.M."/>
            <person name="Green B.R."/>
            <person name="Karpowicz S."/>
            <person name="Kim J.W."/>
            <person name="Kudahl U."/>
            <person name="Lin S."/>
            <person name="Michel G."/>
            <person name="Mittag M."/>
            <person name="Olson B.J."/>
            <person name="Pangilinan J."/>
            <person name="Peng Y."/>
            <person name="Qiu H."/>
            <person name="Shu S."/>
            <person name="Singer J.T."/>
            <person name="Smith A.G."/>
            <person name="Sprecher B.N."/>
            <person name="Wagner V."/>
            <person name="Wang W."/>
            <person name="Wang Z.-Y."/>
            <person name="Yan J."/>
            <person name="Yarish C."/>
            <person name="Zoeuner-Riek S."/>
            <person name="Zhuang Y."/>
            <person name="Zou Y."/>
            <person name="Lindquist E.A."/>
            <person name="Grimwood J."/>
            <person name="Barry K."/>
            <person name="Rokhsar D.S."/>
            <person name="Schmutz J."/>
            <person name="Stiller J.W."/>
            <person name="Grossman A.R."/>
            <person name="Prochnik S.E."/>
        </authorList>
    </citation>
    <scope>NUCLEOTIDE SEQUENCE [LARGE SCALE GENOMIC DNA]</scope>
    <source>
        <strain evidence="3">4086291</strain>
    </source>
</reference>
<keyword evidence="4" id="KW-1185">Reference proteome</keyword>
<keyword evidence="2" id="KW-0812">Transmembrane</keyword>
<feature type="region of interest" description="Disordered" evidence="1">
    <location>
        <begin position="294"/>
        <end position="331"/>
    </location>
</feature>
<keyword evidence="2" id="KW-1133">Transmembrane helix</keyword>
<feature type="compositionally biased region" description="Basic residues" evidence="1">
    <location>
        <begin position="217"/>
        <end position="235"/>
    </location>
</feature>
<name>A0A1X6NK02_PORUM</name>
<organism evidence="3 4">
    <name type="scientific">Porphyra umbilicalis</name>
    <name type="common">Purple laver</name>
    <name type="synonym">Red alga</name>
    <dbReference type="NCBI Taxonomy" id="2786"/>
    <lineage>
        <taxon>Eukaryota</taxon>
        <taxon>Rhodophyta</taxon>
        <taxon>Bangiophyceae</taxon>
        <taxon>Bangiales</taxon>
        <taxon>Bangiaceae</taxon>
        <taxon>Porphyra</taxon>
    </lineage>
</organism>
<feature type="compositionally biased region" description="Low complexity" evidence="1">
    <location>
        <begin position="294"/>
        <end position="312"/>
    </location>
</feature>
<proteinExistence type="predicted"/>